<keyword evidence="3" id="KW-1185">Reference proteome</keyword>
<name>A0A4R8TRJ5_9PEZI</name>
<evidence type="ECO:0000313" key="2">
    <source>
        <dbReference type="EMBL" id="TEA21102.1"/>
    </source>
</evidence>
<evidence type="ECO:0000256" key="1">
    <source>
        <dbReference type="SAM" id="MobiDB-lite"/>
    </source>
</evidence>
<protein>
    <submittedName>
        <fullName evidence="2">Uncharacterized protein</fullName>
    </submittedName>
</protein>
<feature type="compositionally biased region" description="Pro residues" evidence="1">
    <location>
        <begin position="56"/>
        <end position="68"/>
    </location>
</feature>
<proteinExistence type="predicted"/>
<comment type="caution">
    <text evidence="2">The sequence shown here is derived from an EMBL/GenBank/DDBJ whole genome shotgun (WGS) entry which is preliminary data.</text>
</comment>
<reference evidence="2 3" key="1">
    <citation type="submission" date="2018-11" db="EMBL/GenBank/DDBJ databases">
        <title>Genome sequence and assembly of Colletotrichum sidae.</title>
        <authorList>
            <person name="Gan P."/>
            <person name="Shirasu K."/>
        </authorList>
    </citation>
    <scope>NUCLEOTIDE SEQUENCE [LARGE SCALE GENOMIC DNA]</scope>
    <source>
        <strain evidence="2 3">CBS 518.97</strain>
    </source>
</reference>
<dbReference type="EMBL" id="QAPF01000023">
    <property type="protein sequence ID" value="TEA21102.1"/>
    <property type="molecule type" value="Genomic_DNA"/>
</dbReference>
<gene>
    <name evidence="2" type="ORF">C8034_v002548</name>
</gene>
<organism evidence="2 3">
    <name type="scientific">Colletotrichum sidae</name>
    <dbReference type="NCBI Taxonomy" id="1347389"/>
    <lineage>
        <taxon>Eukaryota</taxon>
        <taxon>Fungi</taxon>
        <taxon>Dikarya</taxon>
        <taxon>Ascomycota</taxon>
        <taxon>Pezizomycotina</taxon>
        <taxon>Sordariomycetes</taxon>
        <taxon>Hypocreomycetidae</taxon>
        <taxon>Glomerellales</taxon>
        <taxon>Glomerellaceae</taxon>
        <taxon>Colletotrichum</taxon>
        <taxon>Colletotrichum orbiculare species complex</taxon>
    </lineage>
</organism>
<sequence>MNLISNKVSCFTSVWELLNSQLRTIYEKRILEYPDAHTHWLVPQLRGAANSKGASPPAPPPPPPPCVDPGPATFLFDHDSFTIRQRLFNGIKRHYNGYA</sequence>
<accession>A0A4R8TRJ5</accession>
<feature type="region of interest" description="Disordered" evidence="1">
    <location>
        <begin position="48"/>
        <end position="69"/>
    </location>
</feature>
<dbReference type="AlphaFoldDB" id="A0A4R8TRJ5"/>
<evidence type="ECO:0000313" key="3">
    <source>
        <dbReference type="Proteomes" id="UP000295604"/>
    </source>
</evidence>
<dbReference type="Proteomes" id="UP000295604">
    <property type="component" value="Unassembled WGS sequence"/>
</dbReference>